<evidence type="ECO:0000313" key="13">
    <source>
        <dbReference type="EMBL" id="KAK2703018.1"/>
    </source>
</evidence>
<reference evidence="13" key="1">
    <citation type="submission" date="2023-07" db="EMBL/GenBank/DDBJ databases">
        <title>Chromosome-level genome assembly of Artemia franciscana.</title>
        <authorList>
            <person name="Jo E."/>
        </authorList>
    </citation>
    <scope>NUCLEOTIDE SEQUENCE</scope>
    <source>
        <tissue evidence="13">Whole body</tissue>
    </source>
</reference>
<evidence type="ECO:0000256" key="1">
    <source>
        <dbReference type="ARBA" id="ARBA00004245"/>
    </source>
</evidence>
<comment type="function">
    <text evidence="9">Actin-binding protein involved in motile and morphological processes. Inhibits actin polymerization, likely by sequestering G-actin.</text>
</comment>
<dbReference type="PROSITE" id="PS51263">
    <property type="entry name" value="ADF_H"/>
    <property type="match status" value="2"/>
</dbReference>
<dbReference type="InterPro" id="IPR002108">
    <property type="entry name" value="ADF-H"/>
</dbReference>
<evidence type="ECO:0000256" key="4">
    <source>
        <dbReference type="ARBA" id="ARBA00022490"/>
    </source>
</evidence>
<feature type="domain" description="ADF-H" evidence="12">
    <location>
        <begin position="180"/>
        <end position="316"/>
    </location>
</feature>
<name>A0AA88KRJ0_ARTSF</name>
<dbReference type="SUPFAM" id="SSF55753">
    <property type="entry name" value="Actin depolymerizing proteins"/>
    <property type="match status" value="2"/>
</dbReference>
<dbReference type="GO" id="GO:0010591">
    <property type="term" value="P:regulation of lamellipodium assembly"/>
    <property type="evidence" value="ECO:0007669"/>
    <property type="project" value="TreeGrafter"/>
</dbReference>
<organism evidence="13 14">
    <name type="scientific">Artemia franciscana</name>
    <name type="common">Brine shrimp</name>
    <name type="synonym">Artemia sanfranciscana</name>
    <dbReference type="NCBI Taxonomy" id="6661"/>
    <lineage>
        <taxon>Eukaryota</taxon>
        <taxon>Metazoa</taxon>
        <taxon>Ecdysozoa</taxon>
        <taxon>Arthropoda</taxon>
        <taxon>Crustacea</taxon>
        <taxon>Branchiopoda</taxon>
        <taxon>Anostraca</taxon>
        <taxon>Artemiidae</taxon>
        <taxon>Artemia</taxon>
    </lineage>
</organism>
<comment type="subunit">
    <text evidence="8">Interacts with G-actin; ADP-actin form.</text>
</comment>
<evidence type="ECO:0000313" key="14">
    <source>
        <dbReference type="Proteomes" id="UP001187531"/>
    </source>
</evidence>
<evidence type="ECO:0000256" key="3">
    <source>
        <dbReference type="ARBA" id="ARBA00009557"/>
    </source>
</evidence>
<dbReference type="FunFam" id="3.40.20.10:FF:000007">
    <property type="entry name" value="Twinfilin-1 isoform 1"/>
    <property type="match status" value="1"/>
</dbReference>
<evidence type="ECO:0000256" key="5">
    <source>
        <dbReference type="ARBA" id="ARBA00022737"/>
    </source>
</evidence>
<dbReference type="GO" id="GO:0005938">
    <property type="term" value="C:cell cortex"/>
    <property type="evidence" value="ECO:0007669"/>
    <property type="project" value="UniProtKB-SubCell"/>
</dbReference>
<evidence type="ECO:0000256" key="7">
    <source>
        <dbReference type="ARBA" id="ARBA00023212"/>
    </source>
</evidence>
<dbReference type="Gene3D" id="3.40.20.10">
    <property type="entry name" value="Severin"/>
    <property type="match status" value="2"/>
</dbReference>
<dbReference type="CDD" id="cd11284">
    <property type="entry name" value="ADF_Twf-C_like"/>
    <property type="match status" value="1"/>
</dbReference>
<evidence type="ECO:0000256" key="11">
    <source>
        <dbReference type="SAM" id="MobiDB-lite"/>
    </source>
</evidence>
<dbReference type="EMBL" id="JAVRJZ010000124">
    <property type="protein sequence ID" value="KAK2703019.1"/>
    <property type="molecule type" value="Genomic_DNA"/>
</dbReference>
<evidence type="ECO:0000256" key="8">
    <source>
        <dbReference type="ARBA" id="ARBA00038532"/>
    </source>
</evidence>
<sequence>MSHQTGIKCNEELQKFFGKCREGHYRVLKVSIKNEQMVLDGWKPKSASWEKDFDLTVPKLISGAQPAFLLYRFDSLKGGTYEWLLISYIPEEAPVREKMIYASTKATLKKEFGSGQIKDELKATSKEDATFNGYQKHKKLVQSPAPLTSAEEELAELKLREKSSIADLVSIDSKHQTMSAVSFPIDQRACPALASFRDGRINYLQFSIVIDKEVIKLEEATAIGVHQLPGRVPDDKARYHLFKFPHSHEGDYLESNIFIYSMPGYNCSIKERMLYSSCKASVVSFIEKELKANVDKKIEIDSGSELTEEFLHDELHPTINLHQPKFEKPKGPPNRGARRIIKPN</sequence>
<dbReference type="FunFam" id="3.40.20.10:FF:000042">
    <property type="entry name" value="Actin depolymerizing protein"/>
    <property type="match status" value="1"/>
</dbReference>
<dbReference type="GO" id="GO:0005884">
    <property type="term" value="C:actin filament"/>
    <property type="evidence" value="ECO:0007669"/>
    <property type="project" value="TreeGrafter"/>
</dbReference>
<feature type="region of interest" description="Disordered" evidence="11">
    <location>
        <begin position="322"/>
        <end position="344"/>
    </location>
</feature>
<dbReference type="Pfam" id="PF00241">
    <property type="entry name" value="Cofilin_ADF"/>
    <property type="match status" value="2"/>
</dbReference>
<dbReference type="GO" id="GO:0003785">
    <property type="term" value="F:actin monomer binding"/>
    <property type="evidence" value="ECO:0007669"/>
    <property type="project" value="TreeGrafter"/>
</dbReference>
<dbReference type="EMBL" id="JAVRJZ010000124">
    <property type="protein sequence ID" value="KAK2703018.1"/>
    <property type="molecule type" value="Genomic_DNA"/>
</dbReference>
<evidence type="ECO:0000256" key="10">
    <source>
        <dbReference type="ARBA" id="ARBA00069496"/>
    </source>
</evidence>
<dbReference type="AlphaFoldDB" id="A0AA88KRJ0"/>
<dbReference type="Proteomes" id="UP001187531">
    <property type="component" value="Unassembled WGS sequence"/>
</dbReference>
<comment type="caution">
    <text evidence="13">The sequence shown here is derived from an EMBL/GenBank/DDBJ whole genome shotgun (WGS) entry which is preliminary data.</text>
</comment>
<protein>
    <recommendedName>
        <fullName evidence="10">Twinfilin</fullName>
    </recommendedName>
</protein>
<keyword evidence="4" id="KW-0963">Cytoplasm</keyword>
<comment type="similarity">
    <text evidence="3">Belongs to the actin-binding proteins ADF family. Twinfilin subfamily.</text>
</comment>
<dbReference type="InterPro" id="IPR029006">
    <property type="entry name" value="ADF-H/Gelsolin-like_dom_sf"/>
</dbReference>
<proteinExistence type="inferred from homology"/>
<evidence type="ECO:0000256" key="9">
    <source>
        <dbReference type="ARBA" id="ARBA00056419"/>
    </source>
</evidence>
<evidence type="ECO:0000256" key="6">
    <source>
        <dbReference type="ARBA" id="ARBA00023203"/>
    </source>
</evidence>
<accession>A0AA88KRJ0</accession>
<dbReference type="PANTHER" id="PTHR13759">
    <property type="entry name" value="TWINFILIN"/>
    <property type="match status" value="1"/>
</dbReference>
<dbReference type="GO" id="GO:0051015">
    <property type="term" value="F:actin filament binding"/>
    <property type="evidence" value="ECO:0007669"/>
    <property type="project" value="TreeGrafter"/>
</dbReference>
<keyword evidence="6" id="KW-0009">Actin-binding</keyword>
<keyword evidence="5" id="KW-0677">Repeat</keyword>
<feature type="domain" description="ADF-H" evidence="12">
    <location>
        <begin position="1"/>
        <end position="139"/>
    </location>
</feature>
<dbReference type="SMART" id="SM00102">
    <property type="entry name" value="ADF"/>
    <property type="match status" value="2"/>
</dbReference>
<dbReference type="InterPro" id="IPR028458">
    <property type="entry name" value="Twinfilin"/>
</dbReference>
<dbReference type="PANTHER" id="PTHR13759:SF1">
    <property type="entry name" value="TWINFILIN"/>
    <property type="match status" value="1"/>
</dbReference>
<comment type="subcellular location">
    <subcellularLocation>
        <location evidence="2">Cytoplasm</location>
        <location evidence="2">Cell cortex</location>
    </subcellularLocation>
    <subcellularLocation>
        <location evidence="1">Cytoplasm</location>
        <location evidence="1">Cytoskeleton</location>
    </subcellularLocation>
</comment>
<evidence type="ECO:0000259" key="12">
    <source>
        <dbReference type="PROSITE" id="PS51263"/>
    </source>
</evidence>
<evidence type="ECO:0000256" key="2">
    <source>
        <dbReference type="ARBA" id="ARBA00004544"/>
    </source>
</evidence>
<keyword evidence="7" id="KW-0206">Cytoskeleton</keyword>
<dbReference type="GO" id="GO:0051016">
    <property type="term" value="P:barbed-end actin filament capping"/>
    <property type="evidence" value="ECO:0007669"/>
    <property type="project" value="TreeGrafter"/>
</dbReference>
<dbReference type="CDD" id="cd11285">
    <property type="entry name" value="ADF_Twf-N_like"/>
    <property type="match status" value="1"/>
</dbReference>
<keyword evidence="14" id="KW-1185">Reference proteome</keyword>
<gene>
    <name evidence="13" type="ORF">QYM36_018419</name>
</gene>
<dbReference type="GO" id="GO:0010976">
    <property type="term" value="P:positive regulation of neuron projection development"/>
    <property type="evidence" value="ECO:0007669"/>
    <property type="project" value="TreeGrafter"/>
</dbReference>
<dbReference type="GO" id="GO:0030016">
    <property type="term" value="C:myofibril"/>
    <property type="evidence" value="ECO:0007669"/>
    <property type="project" value="TreeGrafter"/>
</dbReference>
<dbReference type="GO" id="GO:0030042">
    <property type="term" value="P:actin filament depolymerization"/>
    <property type="evidence" value="ECO:0007669"/>
    <property type="project" value="TreeGrafter"/>
</dbReference>